<feature type="compositionally biased region" description="Basic and acidic residues" evidence="1">
    <location>
        <begin position="137"/>
        <end position="153"/>
    </location>
</feature>
<protein>
    <submittedName>
        <fullName evidence="2">Uncharacterized protein</fullName>
    </submittedName>
</protein>
<feature type="region of interest" description="Disordered" evidence="1">
    <location>
        <begin position="284"/>
        <end position="308"/>
    </location>
</feature>
<feature type="compositionally biased region" description="Basic and acidic residues" evidence="1">
    <location>
        <begin position="25"/>
        <end position="34"/>
    </location>
</feature>
<proteinExistence type="predicted"/>
<feature type="compositionally biased region" description="Basic and acidic residues" evidence="1">
    <location>
        <begin position="296"/>
        <end position="308"/>
    </location>
</feature>
<gene>
    <name evidence="2" type="ORF">CALVIDRAFT_569529</name>
</gene>
<sequence length="308" mass="32837">MAPRRPGIRALEAPSDASKSRTARGRAERAERRATVAPPVKKPAPRKKGTKAAAATAVADTPATNELIDDIFGEDQERLSDSDAPATGAGEVTGPKAASVKATSTGPVGDEEDADSERSPKDDIEVAVDGGEDDAEKDVGERGITTARKDGAGKSKAVPVEEPFEEDAEDGEDDGEDELDKAVARRYELTRLVPRKAEDRKEWEKKSGPLKELRRGGADLARDFPDVLAKFDKAVIKYMKPGVQAVWAAANPDENFTVGLPKGVETAETGDDIRTKGKSAVVVDRSQSFESDSEDERAAQADKARKAA</sequence>
<organism evidence="2 3">
    <name type="scientific">Calocera viscosa (strain TUFC12733)</name>
    <dbReference type="NCBI Taxonomy" id="1330018"/>
    <lineage>
        <taxon>Eukaryota</taxon>
        <taxon>Fungi</taxon>
        <taxon>Dikarya</taxon>
        <taxon>Basidiomycota</taxon>
        <taxon>Agaricomycotina</taxon>
        <taxon>Dacrymycetes</taxon>
        <taxon>Dacrymycetales</taxon>
        <taxon>Dacrymycetaceae</taxon>
        <taxon>Calocera</taxon>
    </lineage>
</organism>
<feature type="compositionally biased region" description="Low complexity" evidence="1">
    <location>
        <begin position="51"/>
        <end position="64"/>
    </location>
</feature>
<accession>A0A167FWU5</accession>
<evidence type="ECO:0000313" key="2">
    <source>
        <dbReference type="EMBL" id="KZO89930.1"/>
    </source>
</evidence>
<reference evidence="2 3" key="1">
    <citation type="journal article" date="2016" name="Mol. Biol. Evol.">
        <title>Comparative Genomics of Early-Diverging Mushroom-Forming Fungi Provides Insights into the Origins of Lignocellulose Decay Capabilities.</title>
        <authorList>
            <person name="Nagy L.G."/>
            <person name="Riley R."/>
            <person name="Tritt A."/>
            <person name="Adam C."/>
            <person name="Daum C."/>
            <person name="Floudas D."/>
            <person name="Sun H."/>
            <person name="Yadav J.S."/>
            <person name="Pangilinan J."/>
            <person name="Larsson K.H."/>
            <person name="Matsuura K."/>
            <person name="Barry K."/>
            <person name="Labutti K."/>
            <person name="Kuo R."/>
            <person name="Ohm R.A."/>
            <person name="Bhattacharya S.S."/>
            <person name="Shirouzu T."/>
            <person name="Yoshinaga Y."/>
            <person name="Martin F.M."/>
            <person name="Grigoriev I.V."/>
            <person name="Hibbett D.S."/>
        </authorList>
    </citation>
    <scope>NUCLEOTIDE SEQUENCE [LARGE SCALE GENOMIC DNA]</scope>
    <source>
        <strain evidence="2 3">TUFC12733</strain>
    </source>
</reference>
<name>A0A167FWU5_CALVF</name>
<dbReference type="EMBL" id="KV417359">
    <property type="protein sequence ID" value="KZO89930.1"/>
    <property type="molecule type" value="Genomic_DNA"/>
</dbReference>
<feature type="compositionally biased region" description="Acidic residues" evidence="1">
    <location>
        <begin position="162"/>
        <end position="179"/>
    </location>
</feature>
<dbReference type="AlphaFoldDB" id="A0A167FWU5"/>
<dbReference type="Proteomes" id="UP000076738">
    <property type="component" value="Unassembled WGS sequence"/>
</dbReference>
<feature type="non-terminal residue" evidence="2">
    <location>
        <position position="308"/>
    </location>
</feature>
<evidence type="ECO:0000313" key="3">
    <source>
        <dbReference type="Proteomes" id="UP000076738"/>
    </source>
</evidence>
<feature type="region of interest" description="Disordered" evidence="1">
    <location>
        <begin position="1"/>
        <end position="182"/>
    </location>
</feature>
<keyword evidence="3" id="KW-1185">Reference proteome</keyword>
<evidence type="ECO:0000256" key="1">
    <source>
        <dbReference type="SAM" id="MobiDB-lite"/>
    </source>
</evidence>